<keyword evidence="5" id="KW-1185">Reference proteome</keyword>
<dbReference type="GeneTree" id="ENSGT00940000154390"/>
<dbReference type="InterPro" id="IPR036116">
    <property type="entry name" value="FN3_sf"/>
</dbReference>
<proteinExistence type="inferred from homology"/>
<evidence type="ECO:0000259" key="2">
    <source>
        <dbReference type="PROSITE" id="PS50853"/>
    </source>
</evidence>
<name>A0A671YRI0_SPAAU</name>
<dbReference type="SUPFAM" id="SSF49265">
    <property type="entry name" value="Fibronectin type III"/>
    <property type="match status" value="1"/>
</dbReference>
<evidence type="ECO:0000313" key="5">
    <source>
        <dbReference type="Proteomes" id="UP000472265"/>
    </source>
</evidence>
<dbReference type="AlphaFoldDB" id="A0A671YRI0"/>
<dbReference type="InterPro" id="IPR013783">
    <property type="entry name" value="Ig-like_fold"/>
</dbReference>
<dbReference type="InterPro" id="IPR057365">
    <property type="entry name" value="URGCP"/>
</dbReference>
<comment type="similarity">
    <text evidence="1">Belongs to the TRAFAC class dynamin-like GTPase superfamily. Very large inducible GTPase (VLIG) family.</text>
</comment>
<reference evidence="4" key="1">
    <citation type="submission" date="2021-04" db="EMBL/GenBank/DDBJ databases">
        <authorList>
            <consortium name="Wellcome Sanger Institute Data Sharing"/>
        </authorList>
    </citation>
    <scope>NUCLEOTIDE SEQUENCE [LARGE SCALE GENOMIC DNA]</scope>
</reference>
<dbReference type="Pfam" id="PF00041">
    <property type="entry name" value="fn3"/>
    <property type="match status" value="1"/>
</dbReference>
<dbReference type="InterPro" id="IPR003961">
    <property type="entry name" value="FN3_dom"/>
</dbReference>
<evidence type="ECO:0000259" key="3">
    <source>
        <dbReference type="PROSITE" id="PS51717"/>
    </source>
</evidence>
<dbReference type="PROSITE" id="PS51717">
    <property type="entry name" value="G_VLIG"/>
    <property type="match status" value="1"/>
</dbReference>
<dbReference type="CDD" id="cd00063">
    <property type="entry name" value="FN3"/>
    <property type="match status" value="1"/>
</dbReference>
<dbReference type="SUPFAM" id="SSF52540">
    <property type="entry name" value="P-loop containing nucleoside triphosphate hydrolases"/>
    <property type="match status" value="1"/>
</dbReference>
<dbReference type="GO" id="GO:0005525">
    <property type="term" value="F:GTP binding"/>
    <property type="evidence" value="ECO:0007669"/>
    <property type="project" value="InterPro"/>
</dbReference>
<dbReference type="InterPro" id="IPR052986">
    <property type="entry name" value="VLIG_GTPase"/>
</dbReference>
<reference evidence="4" key="3">
    <citation type="submission" date="2025-09" db="UniProtKB">
        <authorList>
            <consortium name="Ensembl"/>
        </authorList>
    </citation>
    <scope>IDENTIFICATION</scope>
</reference>
<feature type="domain" description="Fibronectin type-III" evidence="2">
    <location>
        <begin position="92"/>
        <end position="184"/>
    </location>
</feature>
<organism evidence="4 5">
    <name type="scientific">Sparus aurata</name>
    <name type="common">Gilthead sea bream</name>
    <dbReference type="NCBI Taxonomy" id="8175"/>
    <lineage>
        <taxon>Eukaryota</taxon>
        <taxon>Metazoa</taxon>
        <taxon>Chordata</taxon>
        <taxon>Craniata</taxon>
        <taxon>Vertebrata</taxon>
        <taxon>Euteleostomi</taxon>
        <taxon>Actinopterygii</taxon>
        <taxon>Neopterygii</taxon>
        <taxon>Teleostei</taxon>
        <taxon>Neoteleostei</taxon>
        <taxon>Acanthomorphata</taxon>
        <taxon>Eupercaria</taxon>
        <taxon>Spariformes</taxon>
        <taxon>Sparidae</taxon>
        <taxon>Sparus</taxon>
    </lineage>
</organism>
<feature type="domain" description="VLIG-type G" evidence="3">
    <location>
        <begin position="755"/>
        <end position="995"/>
    </location>
</feature>
<gene>
    <name evidence="4" type="primary">URGCP</name>
</gene>
<dbReference type="Pfam" id="PF25683">
    <property type="entry name" value="URGCP_GTPase"/>
    <property type="match status" value="1"/>
</dbReference>
<dbReference type="Pfam" id="PF25496">
    <property type="entry name" value="URGCP"/>
    <property type="match status" value="1"/>
</dbReference>
<dbReference type="Ensembl" id="ENSSAUT00010068514.1">
    <property type="protein sequence ID" value="ENSSAUP00010065418.1"/>
    <property type="gene ID" value="ENSSAUG00010026172.1"/>
</dbReference>
<dbReference type="InterPro" id="IPR027417">
    <property type="entry name" value="P-loop_NTPase"/>
</dbReference>
<dbReference type="InParanoid" id="A0A671YRI0"/>
<dbReference type="PANTHER" id="PTHR14819">
    <property type="entry name" value="GTP-BINDING"/>
    <property type="match status" value="1"/>
</dbReference>
<accession>A0A671YRI0</accession>
<dbReference type="OMA" id="HSHERAK"/>
<dbReference type="Proteomes" id="UP000472265">
    <property type="component" value="Chromosome 1"/>
</dbReference>
<dbReference type="PANTHER" id="PTHR14819:SF9">
    <property type="entry name" value="UP-REGULATOR OF CELL PROLIFERATION-LIKE"/>
    <property type="match status" value="1"/>
</dbReference>
<evidence type="ECO:0000313" key="4">
    <source>
        <dbReference type="Ensembl" id="ENSSAUP00010065418.1"/>
    </source>
</evidence>
<protein>
    <submittedName>
        <fullName evidence="4">Upregulator of cell proliferation</fullName>
    </submittedName>
</protein>
<dbReference type="Gene3D" id="3.40.50.300">
    <property type="entry name" value="P-loop containing nucleotide triphosphate hydrolases"/>
    <property type="match status" value="1"/>
</dbReference>
<dbReference type="InterPro" id="IPR030383">
    <property type="entry name" value="G_VLIG_dom"/>
</dbReference>
<dbReference type="Gene3D" id="2.60.40.10">
    <property type="entry name" value="Immunoglobulins"/>
    <property type="match status" value="1"/>
</dbReference>
<reference evidence="4" key="2">
    <citation type="submission" date="2025-08" db="UniProtKB">
        <authorList>
            <consortium name="Ensembl"/>
        </authorList>
    </citation>
    <scope>IDENTIFICATION</scope>
</reference>
<evidence type="ECO:0000256" key="1">
    <source>
        <dbReference type="ARBA" id="ARBA00006828"/>
    </source>
</evidence>
<dbReference type="PROSITE" id="PS50853">
    <property type="entry name" value="FN3"/>
    <property type="match status" value="1"/>
</dbReference>
<sequence length="998" mass="113006">MWGSSIKMTGCLVIRGFHKIEINKLQLGQKYFFRVATEDKDGNLSECVEASVVTGNKRDANTFHVSFTALCSCFIHTQFFFSNNCSLAAVPAPRHLKKGHSEATALSLKWTEGEKMEGIPHQYLITITSPGKDSLAVHTEDCYKMFSDLEPDTEYIISVSTVLGDACSEPVSTTIHTEPCLMEALSKMGLDQYDDKLTLSTVMKIKQDDMSENKLETAESLPGAFLKKLTMLNANARSVRCASHDVNTDKSNAINPLDLIVALLLCSDSFLQQYIVLKMALCQFAVPLLLPNYETKQITLMLWSMREIVRTFSPSNLAFRKLSCVERIVLSDIPLVSFVRLDRMMLSKSQMLNKLLSNSQQCHDPFYHRNMVCGDVPRRISEGLVEISWYHPCGDRKVDRFTEPLAVANLRGDIRAFDKQFSFLCRTSAAIYIFCDESEADFFKNLTGKDAKANVILISSAQGKTFTLQTLTLKPSLKKTNVSQKKKTETELIKALQESVSKLLENCPNKVSIANLADSAPGWEILVDEDSGECQGAKKHVSKITERIANTSEFKDKHLASQGHIWKAISWLETECWRLRKAGNQDTEEYRKSLKTKEKALRRKQLKFEMTPVMSSFLRGVVISEVQRYYFLKWLEMDLDNLSWNQLSALQDQYKELSQKLPQHTEDIAAIDKQISARSLRLEHFLRECGQLYECASYLPDYSAQRKTMEQLPALCAQMLQDGFPLELVDGDAANIPLKWITEVLTELHYIMQSNSKLKVIAIIGAENSGKSTLLNTMFGVRFAVSKGTCTRGASIQLISIDKEVKEELGCVCIVLIDTEGLKPHQMLHDDHSHERAKEVASLAVALSDATIVSVSRDNSSEQDILEMVLYAFTRLKDVRSKPLGHFVHTDMNEKPVAKRRNSKDWWEKLNEIIRKDSRMKKAKITRISDVVKFDRDTCSWQIPSVWHGTPPMAPISVDYSETAHALKKRLLGDLKKCKARGDLMHFIERMESLWKAL</sequence>